<gene>
    <name evidence="12" type="ORF">ANCCEY_05427</name>
</gene>
<protein>
    <submittedName>
        <fullName evidence="12">Tricarboxylate carrier</fullName>
    </submittedName>
</protein>
<dbReference type="Pfam" id="PF00092">
    <property type="entry name" value="VWA"/>
    <property type="match status" value="1"/>
</dbReference>
<name>A0A0D6M6G6_9BILA</name>
<keyword evidence="6 10" id="KW-1133">Transmembrane helix</keyword>
<evidence type="ECO:0000256" key="5">
    <source>
        <dbReference type="ARBA" id="ARBA00022970"/>
    </source>
</evidence>
<evidence type="ECO:0000256" key="7">
    <source>
        <dbReference type="ARBA" id="ARBA00023128"/>
    </source>
</evidence>
<keyword evidence="3" id="KW-0813">Transport</keyword>
<sequence length="448" mass="49755">MSELVASLAVKPDISKPRWDQSTFEGRAKHFFTTTNPLNILLSDDVLEKSKKIVVDYRKGIYAKDLTVDQLWRAKQIYDSAYHPDTGEKMFILGRMSAQVPCNMTITGGMLTFYKKTAHVVFFQWINQTFNAVVNYTNRSGPNPITKERLGASYVCATGGAMATALGANFYLAKMKNVPKIIAALVPFLAVAASNAINIPMMRSNEFVVGIPVEDEKGTVLGSSLNVPYYAIPQVTVSRIGMAVPSMVLGPILFQPITRMRFYKNWMATPIQTLMAGFFLTFSTPLCCAIFPQKTSIPAHCIVPSSSTSIRPFLRKYSSRREHVQLYLSRKEGGGDADLHTAISQAVSRITKTINDMYHIVFIVTAGKPSNPKEVIEGIKKLKELGIPVVVFGVPPADAGELQQYSTGITEVYTEELDQNLLMRTMSRVDQLYTRNMCIVAVAYEEPQ</sequence>
<comment type="catalytic activity">
    <reaction evidence="9">
        <text>L-serine(in) = L-serine(out)</text>
        <dbReference type="Rhea" id="RHEA:35031"/>
        <dbReference type="ChEBI" id="CHEBI:33384"/>
    </reaction>
</comment>
<evidence type="ECO:0000259" key="11">
    <source>
        <dbReference type="Pfam" id="PF00092"/>
    </source>
</evidence>
<dbReference type="InterPro" id="IPR036465">
    <property type="entry name" value="vWFA_dom_sf"/>
</dbReference>
<evidence type="ECO:0000313" key="13">
    <source>
        <dbReference type="Proteomes" id="UP000054495"/>
    </source>
</evidence>
<dbReference type="InterPro" id="IPR002035">
    <property type="entry name" value="VWF_A"/>
</dbReference>
<dbReference type="Pfam" id="PF03820">
    <property type="entry name" value="SFXNs"/>
    <property type="match status" value="1"/>
</dbReference>
<keyword evidence="13" id="KW-1185">Reference proteome</keyword>
<dbReference type="GO" id="GO:0140300">
    <property type="term" value="P:serine import into mitochondrion"/>
    <property type="evidence" value="ECO:0007669"/>
    <property type="project" value="TreeGrafter"/>
</dbReference>
<evidence type="ECO:0000256" key="8">
    <source>
        <dbReference type="ARBA" id="ARBA00023136"/>
    </source>
</evidence>
<dbReference type="PANTHER" id="PTHR11153:SF20">
    <property type="entry name" value="SIDEROFLEXIN-3"/>
    <property type="match status" value="1"/>
</dbReference>
<feature type="transmembrane region" description="Helical" evidence="10">
    <location>
        <begin position="231"/>
        <end position="254"/>
    </location>
</feature>
<keyword evidence="8 10" id="KW-0472">Membrane</keyword>
<keyword evidence="5" id="KW-0029">Amino-acid transport</keyword>
<dbReference type="AlphaFoldDB" id="A0A0D6M6G6"/>
<organism evidence="12 13">
    <name type="scientific">Ancylostoma ceylanicum</name>
    <dbReference type="NCBI Taxonomy" id="53326"/>
    <lineage>
        <taxon>Eukaryota</taxon>
        <taxon>Metazoa</taxon>
        <taxon>Ecdysozoa</taxon>
        <taxon>Nematoda</taxon>
        <taxon>Chromadorea</taxon>
        <taxon>Rhabditida</taxon>
        <taxon>Rhabditina</taxon>
        <taxon>Rhabditomorpha</taxon>
        <taxon>Strongyloidea</taxon>
        <taxon>Ancylostomatidae</taxon>
        <taxon>Ancylostomatinae</taxon>
        <taxon>Ancylostoma</taxon>
    </lineage>
</organism>
<comment type="similarity">
    <text evidence="2">Belongs to the sideroflexin family.</text>
</comment>
<dbReference type="SUPFAM" id="SSF53300">
    <property type="entry name" value="vWA-like"/>
    <property type="match status" value="1"/>
</dbReference>
<proteinExistence type="inferred from homology"/>
<evidence type="ECO:0000256" key="6">
    <source>
        <dbReference type="ARBA" id="ARBA00022989"/>
    </source>
</evidence>
<evidence type="ECO:0000313" key="12">
    <source>
        <dbReference type="EMBL" id="EPB75467.1"/>
    </source>
</evidence>
<feature type="transmembrane region" description="Helical" evidence="10">
    <location>
        <begin position="152"/>
        <end position="172"/>
    </location>
</feature>
<dbReference type="NCBIfam" id="TIGR00798">
    <property type="entry name" value="mtc"/>
    <property type="match status" value="1"/>
</dbReference>
<dbReference type="Proteomes" id="UP000054495">
    <property type="component" value="Unassembled WGS sequence"/>
</dbReference>
<dbReference type="PANTHER" id="PTHR11153">
    <property type="entry name" value="SIDEROFLEXIN"/>
    <property type="match status" value="1"/>
</dbReference>
<dbReference type="InterPro" id="IPR004686">
    <property type="entry name" value="Mtc"/>
</dbReference>
<keyword evidence="4 10" id="KW-0812">Transmembrane</keyword>
<evidence type="ECO:0000256" key="10">
    <source>
        <dbReference type="SAM" id="Phobius"/>
    </source>
</evidence>
<feature type="transmembrane region" description="Helical" evidence="10">
    <location>
        <begin position="181"/>
        <end position="199"/>
    </location>
</feature>
<evidence type="ECO:0000256" key="4">
    <source>
        <dbReference type="ARBA" id="ARBA00022692"/>
    </source>
</evidence>
<reference evidence="12 13" key="1">
    <citation type="submission" date="2013-05" db="EMBL/GenBank/DDBJ databases">
        <title>Draft genome of the parasitic nematode Anyclostoma ceylanicum.</title>
        <authorList>
            <person name="Mitreva M."/>
        </authorList>
    </citation>
    <scope>NUCLEOTIDE SEQUENCE [LARGE SCALE GENOMIC DNA]</scope>
</reference>
<accession>A0A0D6M6G6</accession>
<dbReference type="GO" id="GO:0005743">
    <property type="term" value="C:mitochondrial inner membrane"/>
    <property type="evidence" value="ECO:0007669"/>
    <property type="project" value="TreeGrafter"/>
</dbReference>
<comment type="subcellular location">
    <subcellularLocation>
        <location evidence="1">Mitochondrion membrane</location>
        <topology evidence="1">Multi-pass membrane protein</topology>
    </subcellularLocation>
</comment>
<evidence type="ECO:0000256" key="2">
    <source>
        <dbReference type="ARBA" id="ARBA00005974"/>
    </source>
</evidence>
<evidence type="ECO:0000256" key="9">
    <source>
        <dbReference type="ARBA" id="ARBA00036416"/>
    </source>
</evidence>
<evidence type="ECO:0000256" key="1">
    <source>
        <dbReference type="ARBA" id="ARBA00004225"/>
    </source>
</evidence>
<keyword evidence="7" id="KW-0496">Mitochondrion</keyword>
<dbReference type="EMBL" id="KE124900">
    <property type="protein sequence ID" value="EPB75467.1"/>
    <property type="molecule type" value="Genomic_DNA"/>
</dbReference>
<evidence type="ECO:0000256" key="3">
    <source>
        <dbReference type="ARBA" id="ARBA00022448"/>
    </source>
</evidence>
<dbReference type="Gene3D" id="3.40.50.410">
    <property type="entry name" value="von Willebrand factor, type A domain"/>
    <property type="match status" value="1"/>
</dbReference>
<feature type="domain" description="VWFA" evidence="11">
    <location>
        <begin position="314"/>
        <end position="410"/>
    </location>
</feature>
<dbReference type="GO" id="GO:0015075">
    <property type="term" value="F:monoatomic ion transmembrane transporter activity"/>
    <property type="evidence" value="ECO:0007669"/>
    <property type="project" value="InterPro"/>
</dbReference>